<dbReference type="InterPro" id="IPR009057">
    <property type="entry name" value="Homeodomain-like_sf"/>
</dbReference>
<feature type="domain" description="HTH tetR-type" evidence="5">
    <location>
        <begin position="6"/>
        <end position="66"/>
    </location>
</feature>
<evidence type="ECO:0000259" key="5">
    <source>
        <dbReference type="PROSITE" id="PS50977"/>
    </source>
</evidence>
<proteinExistence type="predicted"/>
<dbReference type="Proteomes" id="UP000078148">
    <property type="component" value="Chromosome"/>
</dbReference>
<evidence type="ECO:0000313" key="7">
    <source>
        <dbReference type="Proteomes" id="UP000078148"/>
    </source>
</evidence>
<evidence type="ECO:0000256" key="2">
    <source>
        <dbReference type="ARBA" id="ARBA00023125"/>
    </source>
</evidence>
<keyword evidence="2 4" id="KW-0238">DNA-binding</keyword>
<dbReference type="SUPFAM" id="SSF46689">
    <property type="entry name" value="Homeodomain-like"/>
    <property type="match status" value="1"/>
</dbReference>
<dbReference type="InterPro" id="IPR001647">
    <property type="entry name" value="HTH_TetR"/>
</dbReference>
<dbReference type="PANTHER" id="PTHR47506">
    <property type="entry name" value="TRANSCRIPTIONAL REGULATORY PROTEIN"/>
    <property type="match status" value="1"/>
</dbReference>
<gene>
    <name evidence="6" type="ORF">AR543_02345</name>
</gene>
<dbReference type="SUPFAM" id="SSF48498">
    <property type="entry name" value="Tetracyclin repressor-like, C-terminal domain"/>
    <property type="match status" value="1"/>
</dbReference>
<dbReference type="Pfam" id="PF00440">
    <property type="entry name" value="TetR_N"/>
    <property type="match status" value="1"/>
</dbReference>
<name>A0A172ZLR5_9BACL</name>
<reference evidence="6 7" key="2">
    <citation type="journal article" date="2016" name="Int. J. Syst. Evol. Microbiol.">
        <title>Paenibacillus bovis sp. nov., isolated from raw yak (Bos grunniens) milk.</title>
        <authorList>
            <person name="Gao C."/>
            <person name="Han J."/>
            <person name="Liu Z."/>
            <person name="Xu X."/>
            <person name="Hang F."/>
            <person name="Wu Z."/>
        </authorList>
    </citation>
    <scope>NUCLEOTIDE SEQUENCE [LARGE SCALE GENOMIC DNA]</scope>
    <source>
        <strain evidence="6 7">BD3526</strain>
    </source>
</reference>
<dbReference type="AlphaFoldDB" id="A0A172ZLR5"/>
<organism evidence="6 7">
    <name type="scientific">Paenibacillus bovis</name>
    <dbReference type="NCBI Taxonomy" id="1616788"/>
    <lineage>
        <taxon>Bacteria</taxon>
        <taxon>Bacillati</taxon>
        <taxon>Bacillota</taxon>
        <taxon>Bacilli</taxon>
        <taxon>Bacillales</taxon>
        <taxon>Paenibacillaceae</taxon>
        <taxon>Paenibacillus</taxon>
    </lineage>
</organism>
<evidence type="ECO:0000256" key="1">
    <source>
        <dbReference type="ARBA" id="ARBA00023015"/>
    </source>
</evidence>
<protein>
    <submittedName>
        <fullName evidence="6">TetR family transcriptional regulator</fullName>
    </submittedName>
</protein>
<feature type="DNA-binding region" description="H-T-H motif" evidence="4">
    <location>
        <begin position="29"/>
        <end position="48"/>
    </location>
</feature>
<keyword evidence="1" id="KW-0805">Transcription regulation</keyword>
<accession>A0A172ZLR5</accession>
<dbReference type="GO" id="GO:0003677">
    <property type="term" value="F:DNA binding"/>
    <property type="evidence" value="ECO:0007669"/>
    <property type="project" value="UniProtKB-UniRule"/>
</dbReference>
<evidence type="ECO:0000313" key="6">
    <source>
        <dbReference type="EMBL" id="ANF98594.1"/>
    </source>
</evidence>
<keyword evidence="7" id="KW-1185">Reference proteome</keyword>
<dbReference type="Pfam" id="PF16925">
    <property type="entry name" value="TetR_C_13"/>
    <property type="match status" value="1"/>
</dbReference>
<keyword evidence="3" id="KW-0804">Transcription</keyword>
<dbReference type="InterPro" id="IPR036271">
    <property type="entry name" value="Tet_transcr_reg_TetR-rel_C_sf"/>
</dbReference>
<dbReference type="PROSITE" id="PS50977">
    <property type="entry name" value="HTH_TETR_2"/>
    <property type="match status" value="1"/>
</dbReference>
<dbReference type="EMBL" id="CP013023">
    <property type="protein sequence ID" value="ANF98594.1"/>
    <property type="molecule type" value="Genomic_DNA"/>
</dbReference>
<evidence type="ECO:0000256" key="3">
    <source>
        <dbReference type="ARBA" id="ARBA00023163"/>
    </source>
</evidence>
<sequence length="191" mass="22111">MGRTKEFDHTEVLHEATLLFWEKGYEGTSMADLLAAMKISRSSMYETFVDKHHLYLQAIEHYKTIGQEKRDVLIHAESARQGLREYFDKHIQFAFDENSPRGCLITNAIAAIDAPDEQIAQVIQHRFDELGEIFYRLLQKGQQIGEIAPDRDIRNLSYMLLNLNHSINIAAKVGPERKRVEDMMEMVLSMI</sequence>
<dbReference type="PANTHER" id="PTHR47506:SF10">
    <property type="entry name" value="TRANSCRIPTIONAL REGULATORY PROTEIN"/>
    <property type="match status" value="1"/>
</dbReference>
<dbReference type="OrthoDB" id="9795242at2"/>
<dbReference type="InterPro" id="IPR011075">
    <property type="entry name" value="TetR_C"/>
</dbReference>
<dbReference type="KEGG" id="pbv:AR543_02345"/>
<dbReference type="Gene3D" id="1.10.357.10">
    <property type="entry name" value="Tetracycline Repressor, domain 2"/>
    <property type="match status" value="1"/>
</dbReference>
<dbReference type="Gene3D" id="1.10.10.60">
    <property type="entry name" value="Homeodomain-like"/>
    <property type="match status" value="1"/>
</dbReference>
<evidence type="ECO:0000256" key="4">
    <source>
        <dbReference type="PROSITE-ProRule" id="PRU00335"/>
    </source>
</evidence>
<reference evidence="7" key="1">
    <citation type="submission" date="2015-10" db="EMBL/GenBank/DDBJ databases">
        <title>Genome of Paenibacillus bovis sp. nov.</title>
        <authorList>
            <person name="Wu Z."/>
            <person name="Gao C."/>
            <person name="Liu Z."/>
            <person name="Zheng H."/>
        </authorList>
    </citation>
    <scope>NUCLEOTIDE SEQUENCE [LARGE SCALE GENOMIC DNA]</scope>
    <source>
        <strain evidence="7">BD3526</strain>
    </source>
</reference>